<sequence>MRAIPSVFLCAAIPSASRFQLGPLGPTGAHWSDWSPLGGPLGPAVALPIHSLDMSHRLVLHGTRRTSTKARRAASLASARGMPPAPGCQSQSQTSRLGRGLSPPDDGLICVLSVAAAALGWLSWKPDLQRPPRITYIATLVLGR</sequence>
<gene>
    <name evidence="2" type="ORF">CMQ_4537</name>
</gene>
<evidence type="ECO:0000313" key="3">
    <source>
        <dbReference type="Proteomes" id="UP000007796"/>
    </source>
</evidence>
<dbReference type="EMBL" id="GL630006">
    <property type="protein sequence ID" value="EFW98685.1"/>
    <property type="molecule type" value="Genomic_DNA"/>
</dbReference>
<accession>F0XUM4</accession>
<dbReference type="GeneID" id="25977759"/>
<name>F0XUM4_GROCL</name>
<dbReference type="RefSeq" id="XP_014168168.1">
    <property type="nucleotide sequence ID" value="XM_014312693.1"/>
</dbReference>
<organism evidence="3">
    <name type="scientific">Grosmannia clavigera (strain kw1407 / UAMH 11150)</name>
    <name type="common">Blue stain fungus</name>
    <name type="synonym">Graphiocladiella clavigera</name>
    <dbReference type="NCBI Taxonomy" id="655863"/>
    <lineage>
        <taxon>Eukaryota</taxon>
        <taxon>Fungi</taxon>
        <taxon>Dikarya</taxon>
        <taxon>Ascomycota</taxon>
        <taxon>Pezizomycotina</taxon>
        <taxon>Sordariomycetes</taxon>
        <taxon>Sordariomycetidae</taxon>
        <taxon>Ophiostomatales</taxon>
        <taxon>Ophiostomataceae</taxon>
        <taxon>Leptographium</taxon>
    </lineage>
</organism>
<feature type="region of interest" description="Disordered" evidence="1">
    <location>
        <begin position="72"/>
        <end position="99"/>
    </location>
</feature>
<dbReference type="HOGENOM" id="CLU_1796675_0_0_1"/>
<dbReference type="InParanoid" id="F0XUM4"/>
<reference evidence="2 3" key="1">
    <citation type="journal article" date="2011" name="Proc. Natl. Acad. Sci. U.S.A.">
        <title>Genome and transcriptome analyses of the mountain pine beetle-fungal symbiont Grosmannia clavigera, a lodgepole pine pathogen.</title>
        <authorList>
            <person name="DiGuistini S."/>
            <person name="Wang Y."/>
            <person name="Liao N.Y."/>
            <person name="Taylor G."/>
            <person name="Tanguay P."/>
            <person name="Feau N."/>
            <person name="Henrissat B."/>
            <person name="Chan S.K."/>
            <person name="Hesse-Orce U."/>
            <person name="Alamouti S.M."/>
            <person name="Tsui C.K.M."/>
            <person name="Docking R.T."/>
            <person name="Levasseur A."/>
            <person name="Haridas S."/>
            <person name="Robertson G."/>
            <person name="Birol I."/>
            <person name="Holt R.A."/>
            <person name="Marra M.A."/>
            <person name="Hamelin R.C."/>
            <person name="Hirst M."/>
            <person name="Jones S.J.M."/>
            <person name="Bohlmann J."/>
            <person name="Breuil C."/>
        </authorList>
    </citation>
    <scope>NUCLEOTIDE SEQUENCE [LARGE SCALE GENOMIC DNA]</scope>
    <source>
        <strain evidence="3">kw1407 / UAMH 11150</strain>
    </source>
</reference>
<evidence type="ECO:0000256" key="1">
    <source>
        <dbReference type="SAM" id="MobiDB-lite"/>
    </source>
</evidence>
<protein>
    <submittedName>
        <fullName evidence="2">Uncharacterized protein</fullName>
    </submittedName>
</protein>
<proteinExistence type="predicted"/>
<dbReference type="Proteomes" id="UP000007796">
    <property type="component" value="Unassembled WGS sequence"/>
</dbReference>
<keyword evidence="3" id="KW-1185">Reference proteome</keyword>
<evidence type="ECO:0000313" key="2">
    <source>
        <dbReference type="EMBL" id="EFW98685.1"/>
    </source>
</evidence>
<dbReference type="AlphaFoldDB" id="F0XUM4"/>